<keyword evidence="2" id="KW-0732">Signal</keyword>
<organism evidence="4 5">
    <name type="scientific">Paenibacillus kyungheensis</name>
    <dbReference type="NCBI Taxonomy" id="1452732"/>
    <lineage>
        <taxon>Bacteria</taxon>
        <taxon>Bacillati</taxon>
        <taxon>Bacillota</taxon>
        <taxon>Bacilli</taxon>
        <taxon>Bacillales</taxon>
        <taxon>Paenibacillaceae</taxon>
        <taxon>Paenibacillus</taxon>
    </lineage>
</organism>
<accession>A0AAX3M638</accession>
<protein>
    <submittedName>
        <fullName evidence="4">S-layer homology domain-containing protein</fullName>
    </submittedName>
</protein>
<dbReference type="KEGG" id="pka:PQ456_09190"/>
<dbReference type="RefSeq" id="WP_273615834.1">
    <property type="nucleotide sequence ID" value="NZ_CP117416.1"/>
</dbReference>
<dbReference type="Proteomes" id="UP001220509">
    <property type="component" value="Chromosome"/>
</dbReference>
<dbReference type="EMBL" id="CP117416">
    <property type="protein sequence ID" value="WCT57664.1"/>
    <property type="molecule type" value="Genomic_DNA"/>
</dbReference>
<proteinExistence type="predicted"/>
<dbReference type="Pfam" id="PF00395">
    <property type="entry name" value="SLH"/>
    <property type="match status" value="1"/>
</dbReference>
<dbReference type="Pfam" id="PF14343">
    <property type="entry name" value="PrcB_C"/>
    <property type="match status" value="1"/>
</dbReference>
<evidence type="ECO:0000256" key="1">
    <source>
        <dbReference type="SAM" id="MobiDB-lite"/>
    </source>
</evidence>
<evidence type="ECO:0000313" key="5">
    <source>
        <dbReference type="Proteomes" id="UP001220509"/>
    </source>
</evidence>
<feature type="domain" description="SLH" evidence="3">
    <location>
        <begin position="25"/>
        <end position="88"/>
    </location>
</feature>
<sequence length="309" mass="33545">MWNHKQKAVAVLTLSLAIAGAGSASAASTFTDVKDKDNQTIVNALHDKGVINGVSATQFKPDMTLTQPQAIQILVKAFDLKGDVTEPGDDLARKAWYTDSLLIAKANNLSLPETFNAEEKVTREQFALWLHEAINVTGTYPSTKMFVVFTDQDKISKTASAAIQDLVNMNVIDRSTMGKAFMPTKDITRMEAAEWVYHAVQMVDRYNKANDDTTTPTPGETDGGQMGYDPELSIAPADTADQQTVTLTVQLPNPGYSIKITDVKLTDDKRAVISYTTAKPAPGEMNPQVITEGKVTTTIPAGYTPELAK</sequence>
<gene>
    <name evidence="4" type="ORF">PQ456_09190</name>
</gene>
<feature type="domain" description="SLH" evidence="3">
    <location>
        <begin position="146"/>
        <end position="210"/>
    </location>
</feature>
<evidence type="ECO:0000259" key="3">
    <source>
        <dbReference type="PROSITE" id="PS51272"/>
    </source>
</evidence>
<reference evidence="4 5" key="1">
    <citation type="submission" date="2023-02" db="EMBL/GenBank/DDBJ databases">
        <title>Genome sequence of Paenibacillus kyungheensis KACC 18744.</title>
        <authorList>
            <person name="Kim S."/>
            <person name="Heo J."/>
            <person name="Kwon S.-W."/>
        </authorList>
    </citation>
    <scope>NUCLEOTIDE SEQUENCE [LARGE SCALE GENOMIC DNA]</scope>
    <source>
        <strain evidence="4 5">KACC 18744</strain>
    </source>
</reference>
<name>A0AAX3M638_9BACL</name>
<dbReference type="PROSITE" id="PS51272">
    <property type="entry name" value="SLH"/>
    <property type="match status" value="2"/>
</dbReference>
<keyword evidence="5" id="KW-1185">Reference proteome</keyword>
<evidence type="ECO:0000313" key="4">
    <source>
        <dbReference type="EMBL" id="WCT57664.1"/>
    </source>
</evidence>
<dbReference type="InterPro" id="IPR001119">
    <property type="entry name" value="SLH_dom"/>
</dbReference>
<feature type="chain" id="PRO_5043489224" evidence="2">
    <location>
        <begin position="27"/>
        <end position="309"/>
    </location>
</feature>
<feature type="signal peptide" evidence="2">
    <location>
        <begin position="1"/>
        <end position="26"/>
    </location>
</feature>
<evidence type="ECO:0000256" key="2">
    <source>
        <dbReference type="SAM" id="SignalP"/>
    </source>
</evidence>
<feature type="region of interest" description="Disordered" evidence="1">
    <location>
        <begin position="208"/>
        <end position="231"/>
    </location>
</feature>
<dbReference type="AlphaFoldDB" id="A0AAX3M638"/>
<dbReference type="InterPro" id="IPR025748">
    <property type="entry name" value="PrcB_C_dom"/>
</dbReference>